<proteinExistence type="predicted"/>
<comment type="caution">
    <text evidence="2">The sequence shown here is derived from an EMBL/GenBank/DDBJ whole genome shotgun (WGS) entry which is preliminary data.</text>
</comment>
<dbReference type="SMART" id="SM00558">
    <property type="entry name" value="JmjC"/>
    <property type="match status" value="1"/>
</dbReference>
<name>A0ABW0JTX8_9GAMM</name>
<dbReference type="PANTHER" id="PTHR12480">
    <property type="entry name" value="ARGININE DEMETHYLASE AND LYSYL-HYDROXYLASE JMJD"/>
    <property type="match status" value="1"/>
</dbReference>
<dbReference type="Proteomes" id="UP001596018">
    <property type="component" value="Unassembled WGS sequence"/>
</dbReference>
<dbReference type="InterPro" id="IPR041667">
    <property type="entry name" value="Cupin_8"/>
</dbReference>
<organism evidence="2 3">
    <name type="scientific">Rhodanobacter ginsenosidimutans</name>
    <dbReference type="NCBI Taxonomy" id="490571"/>
    <lineage>
        <taxon>Bacteria</taxon>
        <taxon>Pseudomonadati</taxon>
        <taxon>Pseudomonadota</taxon>
        <taxon>Gammaproteobacteria</taxon>
        <taxon>Lysobacterales</taxon>
        <taxon>Rhodanobacteraceae</taxon>
        <taxon>Rhodanobacter</taxon>
    </lineage>
</organism>
<dbReference type="PROSITE" id="PS51184">
    <property type="entry name" value="JMJC"/>
    <property type="match status" value="1"/>
</dbReference>
<dbReference type="EMBL" id="JBHSMM010000001">
    <property type="protein sequence ID" value="MFC5439086.1"/>
    <property type="molecule type" value="Genomic_DNA"/>
</dbReference>
<dbReference type="Gene3D" id="2.60.120.650">
    <property type="entry name" value="Cupin"/>
    <property type="match status" value="1"/>
</dbReference>
<keyword evidence="3" id="KW-1185">Reference proteome</keyword>
<dbReference type="InterPro" id="IPR050910">
    <property type="entry name" value="JMJD6_ArgDemeth/LysHydrox"/>
</dbReference>
<evidence type="ECO:0000259" key="1">
    <source>
        <dbReference type="PROSITE" id="PS51184"/>
    </source>
</evidence>
<sequence length="315" mass="36176">MTFDDSGAVAAPPCVDVDAAEPIERVSGLSQEEFVRRYRKPRRPVILTDALRQWPALGRYTPDFFKREHGDRLIRIRGHDYRLAEVIEQQEASDEQHPGPYPCTFSDCASLLPDISPRFAQSLPSRHASSLIPKVLFEWVNHLEIFFGGPGGQFPYLHYDYLRMHAWIAQMYGDKEFTLYERGQEPLLYVDPLKPWLSRVEHSESPDDERFPLFRQARCHKVVVHAGEALFLPCGTWHTARCLNVGITVAFDQLGSDNWAEFVDEVCAAERRAQRNGRAVVLAVYLHMLGPWLDFSERWDARRSGAGRRGDWGVH</sequence>
<evidence type="ECO:0000313" key="2">
    <source>
        <dbReference type="EMBL" id="MFC5439086.1"/>
    </source>
</evidence>
<gene>
    <name evidence="2" type="ORF">ACFPK0_03540</name>
</gene>
<feature type="domain" description="JmjC" evidence="1">
    <location>
        <begin position="121"/>
        <end position="266"/>
    </location>
</feature>
<accession>A0ABW0JTX8</accession>
<dbReference type="SUPFAM" id="SSF51197">
    <property type="entry name" value="Clavaminate synthase-like"/>
    <property type="match status" value="1"/>
</dbReference>
<dbReference type="Pfam" id="PF13621">
    <property type="entry name" value="Cupin_8"/>
    <property type="match status" value="1"/>
</dbReference>
<reference evidence="3" key="1">
    <citation type="journal article" date="2019" name="Int. J. Syst. Evol. Microbiol.">
        <title>The Global Catalogue of Microorganisms (GCM) 10K type strain sequencing project: providing services to taxonomists for standard genome sequencing and annotation.</title>
        <authorList>
            <consortium name="The Broad Institute Genomics Platform"/>
            <consortium name="The Broad Institute Genome Sequencing Center for Infectious Disease"/>
            <person name="Wu L."/>
            <person name="Ma J."/>
        </authorList>
    </citation>
    <scope>NUCLEOTIDE SEQUENCE [LARGE SCALE GENOMIC DNA]</scope>
    <source>
        <strain evidence="3">KACC 12822</strain>
    </source>
</reference>
<protein>
    <submittedName>
        <fullName evidence="2">Cupin-like domain-containing protein</fullName>
    </submittedName>
</protein>
<evidence type="ECO:0000313" key="3">
    <source>
        <dbReference type="Proteomes" id="UP001596018"/>
    </source>
</evidence>
<dbReference type="InterPro" id="IPR003347">
    <property type="entry name" value="JmjC_dom"/>
</dbReference>
<dbReference type="RefSeq" id="WP_377338394.1">
    <property type="nucleotide sequence ID" value="NZ_JALBWS010000015.1"/>
</dbReference>